<dbReference type="InterPro" id="IPR046038">
    <property type="entry name" value="DUF5996"/>
</dbReference>
<evidence type="ECO:0000313" key="1">
    <source>
        <dbReference type="EMBL" id="SOC79907.1"/>
    </source>
</evidence>
<reference evidence="2" key="1">
    <citation type="submission" date="2017-09" db="EMBL/GenBank/DDBJ databases">
        <authorList>
            <person name="Varghese N."/>
            <person name="Submissions S."/>
        </authorList>
    </citation>
    <scope>NUCLEOTIDE SEQUENCE [LARGE SCALE GENOMIC DNA]</scope>
    <source>
        <strain evidence="2">CGMCC 1.12641</strain>
    </source>
</reference>
<evidence type="ECO:0000313" key="2">
    <source>
        <dbReference type="Proteomes" id="UP000219193"/>
    </source>
</evidence>
<dbReference type="Pfam" id="PF19459">
    <property type="entry name" value="DUF5996"/>
    <property type="match status" value="1"/>
</dbReference>
<organism evidence="1 2">
    <name type="scientific">Salinimicrobium sediminis</name>
    <dbReference type="NCBI Taxonomy" id="1343891"/>
    <lineage>
        <taxon>Bacteria</taxon>
        <taxon>Pseudomonadati</taxon>
        <taxon>Bacteroidota</taxon>
        <taxon>Flavobacteriia</taxon>
        <taxon>Flavobacteriales</taxon>
        <taxon>Flavobacteriaceae</taxon>
        <taxon>Salinimicrobium</taxon>
    </lineage>
</organism>
<sequence length="299" mass="34763">MEQRWPQLSYPQGKATYETLHMWTQILGKIKLERLPWMNHSWHVALKLTPTGLTTSTLPYKNQFFQINLDLTVHKLEILTSHGKSREFGLSGLSVAGFYHKLFDLLRELDIELKIYTKPVELENPIRFENDHVHHTYDPEQALYLQEALLLIQEVFYDFRCRFKGKSSDIHFFWGSFDLAVSFFSGRKAPKHPGGIPNLPNWVAEEAYSHEVMSFGFWPGNEAFPEAAFYSYHYPEPDGYKEAVLQPEAAYYHPELHEFLLPYKALLEEKDPGQKLREFLDSAFNAGTTLGNWEQTGSL</sequence>
<keyword evidence="2" id="KW-1185">Reference proteome</keyword>
<protein>
    <recommendedName>
        <fullName evidence="3">Ava_C0101 and related proteins</fullName>
    </recommendedName>
</protein>
<evidence type="ECO:0008006" key="3">
    <source>
        <dbReference type="Google" id="ProtNLM"/>
    </source>
</evidence>
<gene>
    <name evidence="1" type="ORF">SAMN06296241_1447</name>
</gene>
<dbReference type="OrthoDB" id="9800945at2"/>
<dbReference type="Proteomes" id="UP000219193">
    <property type="component" value="Unassembled WGS sequence"/>
</dbReference>
<accession>A0A285X3I8</accession>
<dbReference type="RefSeq" id="WP_097055608.1">
    <property type="nucleotide sequence ID" value="NZ_OCMF01000001.1"/>
</dbReference>
<name>A0A285X3I8_9FLAO</name>
<dbReference type="EMBL" id="OCMF01000001">
    <property type="protein sequence ID" value="SOC79907.1"/>
    <property type="molecule type" value="Genomic_DNA"/>
</dbReference>
<proteinExistence type="predicted"/>
<dbReference type="AlphaFoldDB" id="A0A285X3I8"/>